<dbReference type="Proteomes" id="UP000775213">
    <property type="component" value="Unassembled WGS sequence"/>
</dbReference>
<evidence type="ECO:0000259" key="1">
    <source>
        <dbReference type="Pfam" id="PF13456"/>
    </source>
</evidence>
<dbReference type="InterPro" id="IPR036397">
    <property type="entry name" value="RNaseH_sf"/>
</dbReference>
<evidence type="ECO:0000313" key="3">
    <source>
        <dbReference type="Proteomes" id="UP000775213"/>
    </source>
</evidence>
<protein>
    <recommendedName>
        <fullName evidence="1">RNase H type-1 domain-containing protein</fullName>
    </recommendedName>
</protein>
<dbReference type="PANTHER" id="PTHR47723">
    <property type="entry name" value="OS05G0353850 PROTEIN"/>
    <property type="match status" value="1"/>
</dbReference>
<dbReference type="InterPro" id="IPR012337">
    <property type="entry name" value="RNaseH-like_sf"/>
</dbReference>
<dbReference type="GO" id="GO:0004523">
    <property type="term" value="F:RNA-DNA hybrid ribonuclease activity"/>
    <property type="evidence" value="ECO:0007669"/>
    <property type="project" value="InterPro"/>
</dbReference>
<dbReference type="AlphaFoldDB" id="A0AAV7GU66"/>
<organism evidence="2 3">
    <name type="scientific">Dendrobium chrysotoxum</name>
    <name type="common">Orchid</name>
    <dbReference type="NCBI Taxonomy" id="161865"/>
    <lineage>
        <taxon>Eukaryota</taxon>
        <taxon>Viridiplantae</taxon>
        <taxon>Streptophyta</taxon>
        <taxon>Embryophyta</taxon>
        <taxon>Tracheophyta</taxon>
        <taxon>Spermatophyta</taxon>
        <taxon>Magnoliopsida</taxon>
        <taxon>Liliopsida</taxon>
        <taxon>Asparagales</taxon>
        <taxon>Orchidaceae</taxon>
        <taxon>Epidendroideae</taxon>
        <taxon>Malaxideae</taxon>
        <taxon>Dendrobiinae</taxon>
        <taxon>Dendrobium</taxon>
    </lineage>
</organism>
<name>A0AAV7GU66_DENCH</name>
<dbReference type="InterPro" id="IPR044730">
    <property type="entry name" value="RNase_H-like_dom_plant"/>
</dbReference>
<keyword evidence="3" id="KW-1185">Reference proteome</keyword>
<accession>A0AAV7GU66</accession>
<sequence>MVAKKLGMQPPNDDDTQGVTFWEGELIDAKNCTFYTGEWEAIHIKHSNGALSMDIISISKRSKLLLPHRIPAIELDLPAIGVEIQRMNLNTNGRFIFLLKLPSQMPLHKGGLPYPAITYDHKMEVRNLPPTDWIKYNVDASLDGSYQDGVGGVIRDSKGRFLFAFGCKRLHWDSLVLELQAIFSLGKVVNEWMYEAKGIIIEGDNYNIMKFVERVLNKEVNLEVGPNQEDFFFLRSFNQVVIQVVNRECNKLADYCANIAKSSDFVWDSLNDYNISPYFVKLLKEECDNCHMY</sequence>
<dbReference type="GO" id="GO:0003676">
    <property type="term" value="F:nucleic acid binding"/>
    <property type="evidence" value="ECO:0007669"/>
    <property type="project" value="InterPro"/>
</dbReference>
<proteinExistence type="predicted"/>
<reference evidence="2 3" key="1">
    <citation type="journal article" date="2021" name="Hortic Res">
        <title>Chromosome-scale assembly of the Dendrobium chrysotoxum genome enhances the understanding of orchid evolution.</title>
        <authorList>
            <person name="Zhang Y."/>
            <person name="Zhang G.Q."/>
            <person name="Zhang D."/>
            <person name="Liu X.D."/>
            <person name="Xu X.Y."/>
            <person name="Sun W.H."/>
            <person name="Yu X."/>
            <person name="Zhu X."/>
            <person name="Wang Z.W."/>
            <person name="Zhao X."/>
            <person name="Zhong W.Y."/>
            <person name="Chen H."/>
            <person name="Yin W.L."/>
            <person name="Huang T."/>
            <person name="Niu S.C."/>
            <person name="Liu Z.J."/>
        </authorList>
    </citation>
    <scope>NUCLEOTIDE SEQUENCE [LARGE SCALE GENOMIC DNA]</scope>
    <source>
        <strain evidence="2">Lindl</strain>
    </source>
</reference>
<feature type="domain" description="RNase H type-1" evidence="1">
    <location>
        <begin position="137"/>
        <end position="259"/>
    </location>
</feature>
<evidence type="ECO:0000313" key="2">
    <source>
        <dbReference type="EMBL" id="KAH0459238.1"/>
    </source>
</evidence>
<dbReference type="EMBL" id="JAGFBR010000011">
    <property type="protein sequence ID" value="KAH0459238.1"/>
    <property type="molecule type" value="Genomic_DNA"/>
</dbReference>
<dbReference type="SUPFAM" id="SSF53098">
    <property type="entry name" value="Ribonuclease H-like"/>
    <property type="match status" value="1"/>
</dbReference>
<dbReference type="Pfam" id="PF13456">
    <property type="entry name" value="RVT_3"/>
    <property type="match status" value="1"/>
</dbReference>
<gene>
    <name evidence="2" type="ORF">IEQ34_012052</name>
</gene>
<dbReference type="Gene3D" id="3.30.420.10">
    <property type="entry name" value="Ribonuclease H-like superfamily/Ribonuclease H"/>
    <property type="match status" value="1"/>
</dbReference>
<comment type="caution">
    <text evidence="2">The sequence shown here is derived from an EMBL/GenBank/DDBJ whole genome shotgun (WGS) entry which is preliminary data.</text>
</comment>
<dbReference type="CDD" id="cd06222">
    <property type="entry name" value="RNase_H_like"/>
    <property type="match status" value="1"/>
</dbReference>
<dbReference type="InterPro" id="IPR002156">
    <property type="entry name" value="RNaseH_domain"/>
</dbReference>
<dbReference type="InterPro" id="IPR053151">
    <property type="entry name" value="RNase_H-like"/>
</dbReference>
<dbReference type="PANTHER" id="PTHR47723:SF24">
    <property type="entry name" value="RNASE H TYPE-1 DOMAIN-CONTAINING PROTEIN"/>
    <property type="match status" value="1"/>
</dbReference>